<dbReference type="Gene3D" id="1.25.40.420">
    <property type="match status" value="1"/>
</dbReference>
<sequence>MPSKLNIEKKRIIDGCCGGYHSAVLTSKNELYVFGRGDKGQLGLGVDNAMRPSVVPFFADKKVAKVACGNSHTIVCTMNGEIYAFGDNEKGQCGIGPTKEPVLVPQRVQSPELNGRVILIASGSNHSFVVIARADGTRRVLAWGANEKGQCGVGSDDPVIPFPTEAAELAKQDIDKIAAGTAHTAAVSLKGFVFTWGDGDQGQLGHGALADVLVGSSGGNVKSTVPMRVKQALFQKRIVDVACGAYHTLVLTDKGELYAFGLGDKGQLGLGNAVKHKNAPAILRGQLEKEYIFKIAAGGRHNLAATNYLPIITVEQGTLSSDFDKIVNSKDFSDVDLKLKKVSIKGHKVMLARSSVFNELMQAMKEGQRILKFGDVRPDVLLCVIRYLYTDNVLLKPDPQYSEGKKSEEDLISEFAIALQEVAENCGIPLSKADAASPETMFPHTLVPSLAQFVNNPLFADIKFRTPEGDEIYAHKAILSSRSDRWRAMFLAGFVESRQDVIDTPIRAPVFLSLLKFVYTDELDVNPEDSVELLMASNEFGLPRLKQLCEEFVERGIDVDNVAWLFEIADQNDCHQLKKFTFYFLLKEFDEVCKTETYANLTPQTLEQISLLRKPKDNKPTAQEGKNCTLQ</sequence>
<dbReference type="EMBL" id="GIBP01001067">
    <property type="protein sequence ID" value="NDV30036.1"/>
    <property type="molecule type" value="Transcribed_RNA"/>
</dbReference>
<dbReference type="PANTHER" id="PTHR22872:SF9">
    <property type="entry name" value="X-LINKED RETINITIS PIGMENTOSA GTPASE REGULATOR"/>
    <property type="match status" value="1"/>
</dbReference>
<feature type="repeat" description="RCC1" evidence="2">
    <location>
        <begin position="191"/>
        <end position="254"/>
    </location>
</feature>
<dbReference type="InterPro" id="IPR051625">
    <property type="entry name" value="Signaling_Regulatory_Domain"/>
</dbReference>
<feature type="domain" description="BTB" evidence="3">
    <location>
        <begin position="333"/>
        <end position="397"/>
    </location>
</feature>
<dbReference type="CDD" id="cd18186">
    <property type="entry name" value="BTB_POZ_ZBTB_KLHL-like"/>
    <property type="match status" value="1"/>
</dbReference>
<dbReference type="CDD" id="cd14733">
    <property type="entry name" value="BACK"/>
    <property type="match status" value="1"/>
</dbReference>
<dbReference type="PRINTS" id="PR00633">
    <property type="entry name" value="RCCNDNSATION"/>
</dbReference>
<feature type="domain" description="BTB" evidence="3">
    <location>
        <begin position="460"/>
        <end position="527"/>
    </location>
</feature>
<dbReference type="PROSITE" id="PS00626">
    <property type="entry name" value="RCC1_2"/>
    <property type="match status" value="1"/>
</dbReference>
<evidence type="ECO:0000256" key="2">
    <source>
        <dbReference type="PROSITE-ProRule" id="PRU00235"/>
    </source>
</evidence>
<evidence type="ECO:0000256" key="1">
    <source>
        <dbReference type="ARBA" id="ARBA00022737"/>
    </source>
</evidence>
<dbReference type="SMART" id="SM00225">
    <property type="entry name" value="BTB"/>
    <property type="match status" value="2"/>
</dbReference>
<feature type="repeat" description="RCC1" evidence="2">
    <location>
        <begin position="138"/>
        <end position="190"/>
    </location>
</feature>
<dbReference type="PANTHER" id="PTHR22872">
    <property type="entry name" value="BTK-BINDING PROTEIN-RELATED"/>
    <property type="match status" value="1"/>
</dbReference>
<dbReference type="Gene3D" id="2.130.10.30">
    <property type="entry name" value="Regulator of chromosome condensation 1/beta-lactamase-inhibitor protein II"/>
    <property type="match status" value="2"/>
</dbReference>
<evidence type="ECO:0000259" key="3">
    <source>
        <dbReference type="PROSITE" id="PS50097"/>
    </source>
</evidence>
<dbReference type="SUPFAM" id="SSF54695">
    <property type="entry name" value="POZ domain"/>
    <property type="match status" value="2"/>
</dbReference>
<dbReference type="PROSITE" id="PS50012">
    <property type="entry name" value="RCC1_3"/>
    <property type="match status" value="5"/>
</dbReference>
<reference evidence="4" key="1">
    <citation type="journal article" date="2020" name="J. Eukaryot. Microbiol.">
        <title>De novo Sequencing, Assembly and Annotation of the Transcriptome for the Free-Living Testate Amoeba Arcella intermedia.</title>
        <authorList>
            <person name="Ribeiro G.M."/>
            <person name="Porfirio-Sousa A.L."/>
            <person name="Maurer-Alcala X.X."/>
            <person name="Katz L.A."/>
            <person name="Lahr D.J.G."/>
        </authorList>
    </citation>
    <scope>NUCLEOTIDE SEQUENCE</scope>
</reference>
<dbReference type="InterPro" id="IPR058923">
    <property type="entry name" value="RCC1-like_dom"/>
</dbReference>
<dbReference type="InterPro" id="IPR009091">
    <property type="entry name" value="RCC1/BLIP-II"/>
</dbReference>
<organism evidence="4">
    <name type="scientific">Arcella intermedia</name>
    <dbReference type="NCBI Taxonomy" id="1963864"/>
    <lineage>
        <taxon>Eukaryota</taxon>
        <taxon>Amoebozoa</taxon>
        <taxon>Tubulinea</taxon>
        <taxon>Elardia</taxon>
        <taxon>Arcellinida</taxon>
        <taxon>Sphaerothecina</taxon>
        <taxon>Arcellidae</taxon>
        <taxon>Arcella</taxon>
    </lineage>
</organism>
<dbReference type="Pfam" id="PF25390">
    <property type="entry name" value="WD40_RLD"/>
    <property type="match status" value="1"/>
</dbReference>
<name>A0A6B2KZ94_9EUKA</name>
<dbReference type="SUPFAM" id="SSF50985">
    <property type="entry name" value="RCC1/BLIP-II"/>
    <property type="match status" value="1"/>
</dbReference>
<accession>A0A6B2KZ94</accession>
<proteinExistence type="predicted"/>
<keyword evidence="1" id="KW-0677">Repeat</keyword>
<evidence type="ECO:0000313" key="4">
    <source>
        <dbReference type="EMBL" id="NDV30036.1"/>
    </source>
</evidence>
<feature type="repeat" description="RCC1" evidence="2">
    <location>
        <begin position="80"/>
        <end position="133"/>
    </location>
</feature>
<dbReference type="InterPro" id="IPR011333">
    <property type="entry name" value="SKP1/BTB/POZ_sf"/>
</dbReference>
<dbReference type="Gene3D" id="3.30.710.10">
    <property type="entry name" value="Potassium Channel Kv1.1, Chain A"/>
    <property type="match status" value="2"/>
</dbReference>
<dbReference type="Pfam" id="PF00651">
    <property type="entry name" value="BTB"/>
    <property type="match status" value="2"/>
</dbReference>
<dbReference type="InterPro" id="IPR000210">
    <property type="entry name" value="BTB/POZ_dom"/>
</dbReference>
<protein>
    <recommendedName>
        <fullName evidence="3">BTB domain-containing protein</fullName>
    </recommendedName>
</protein>
<feature type="repeat" description="RCC1" evidence="2">
    <location>
        <begin position="29"/>
        <end position="79"/>
    </location>
</feature>
<dbReference type="InterPro" id="IPR000408">
    <property type="entry name" value="Reg_chr_condens"/>
</dbReference>
<feature type="repeat" description="RCC1" evidence="2">
    <location>
        <begin position="255"/>
        <end position="308"/>
    </location>
</feature>
<dbReference type="AlphaFoldDB" id="A0A6B2KZ94"/>
<dbReference type="PROSITE" id="PS50097">
    <property type="entry name" value="BTB"/>
    <property type="match status" value="2"/>
</dbReference>